<dbReference type="EMBL" id="JXTC01000242">
    <property type="protein sequence ID" value="PON78253.1"/>
    <property type="molecule type" value="Genomic_DNA"/>
</dbReference>
<evidence type="ECO:0000259" key="3">
    <source>
        <dbReference type="PROSITE" id="PS50897"/>
    </source>
</evidence>
<dbReference type="PROSITE" id="PS50897">
    <property type="entry name" value="CTLH"/>
    <property type="match status" value="1"/>
</dbReference>
<name>A0A2P5DYA3_TREOI</name>
<dbReference type="Pfam" id="PF21889">
    <property type="entry name" value="TPR1-like_2nd"/>
    <property type="match status" value="1"/>
</dbReference>
<dbReference type="InterPro" id="IPR006595">
    <property type="entry name" value="CTLH_C"/>
</dbReference>
<dbReference type="PANTHER" id="PTHR44083:SF35">
    <property type="entry name" value="TOPLESS-RELATED PROTEIN 4-LIKE ISOFORM X1"/>
    <property type="match status" value="1"/>
</dbReference>
<comment type="caution">
    <text evidence="4">The sequence shown here is derived from an EMBL/GenBank/DDBJ whole genome shotgun (WGS) entry which is preliminary data.</text>
</comment>
<dbReference type="GO" id="GO:0006355">
    <property type="term" value="P:regulation of DNA-templated transcription"/>
    <property type="evidence" value="ECO:0007669"/>
    <property type="project" value="InterPro"/>
</dbReference>
<protein>
    <submittedName>
        <fullName evidence="4">Topless family</fullName>
    </submittedName>
</protein>
<accession>A0A2P5DYA3</accession>
<dbReference type="InterPro" id="IPR054080">
    <property type="entry name" value="TPR1-like_2nd"/>
</dbReference>
<keyword evidence="1" id="KW-0853">WD repeat</keyword>
<dbReference type="SMART" id="SM00668">
    <property type="entry name" value="CTLH"/>
    <property type="match status" value="1"/>
</dbReference>
<dbReference type="Proteomes" id="UP000237000">
    <property type="component" value="Unassembled WGS sequence"/>
</dbReference>
<evidence type="ECO:0000256" key="1">
    <source>
        <dbReference type="ARBA" id="ARBA00022574"/>
    </source>
</evidence>
<evidence type="ECO:0000313" key="5">
    <source>
        <dbReference type="Proteomes" id="UP000237000"/>
    </source>
</evidence>
<dbReference type="InParanoid" id="A0A2P5DYA3"/>
<dbReference type="OrthoDB" id="1602884at2759"/>
<dbReference type="STRING" id="63057.A0A2P5DYA3"/>
<feature type="domain" description="CTLH" evidence="3">
    <location>
        <begin position="34"/>
        <end position="92"/>
    </location>
</feature>
<organism evidence="4 5">
    <name type="scientific">Trema orientale</name>
    <name type="common">Charcoal tree</name>
    <name type="synonym">Celtis orientalis</name>
    <dbReference type="NCBI Taxonomy" id="63057"/>
    <lineage>
        <taxon>Eukaryota</taxon>
        <taxon>Viridiplantae</taxon>
        <taxon>Streptophyta</taxon>
        <taxon>Embryophyta</taxon>
        <taxon>Tracheophyta</taxon>
        <taxon>Spermatophyta</taxon>
        <taxon>Magnoliopsida</taxon>
        <taxon>eudicotyledons</taxon>
        <taxon>Gunneridae</taxon>
        <taxon>Pentapetalae</taxon>
        <taxon>rosids</taxon>
        <taxon>fabids</taxon>
        <taxon>Rosales</taxon>
        <taxon>Cannabaceae</taxon>
        <taxon>Trema</taxon>
    </lineage>
</organism>
<dbReference type="AlphaFoldDB" id="A0A2P5DYA3"/>
<evidence type="ECO:0000313" key="4">
    <source>
        <dbReference type="EMBL" id="PON78253.1"/>
    </source>
</evidence>
<dbReference type="PANTHER" id="PTHR44083">
    <property type="entry name" value="TOPLESS-RELATED PROTEIN 1-RELATED"/>
    <property type="match status" value="1"/>
</dbReference>
<proteinExistence type="predicted"/>
<dbReference type="InterPro" id="IPR027728">
    <property type="entry name" value="Topless_fam"/>
</dbReference>
<keyword evidence="2" id="KW-0677">Repeat</keyword>
<reference evidence="5" key="1">
    <citation type="submission" date="2016-06" db="EMBL/GenBank/DDBJ databases">
        <title>Parallel loss of symbiosis genes in relatives of nitrogen-fixing non-legume Parasponia.</title>
        <authorList>
            <person name="Van Velzen R."/>
            <person name="Holmer R."/>
            <person name="Bu F."/>
            <person name="Rutten L."/>
            <person name="Van Zeijl A."/>
            <person name="Liu W."/>
            <person name="Santuari L."/>
            <person name="Cao Q."/>
            <person name="Sharma T."/>
            <person name="Shen D."/>
            <person name="Roswanjaya Y."/>
            <person name="Wardhani T."/>
            <person name="Kalhor M.S."/>
            <person name="Jansen J."/>
            <person name="Van den Hoogen J."/>
            <person name="Gungor B."/>
            <person name="Hartog M."/>
            <person name="Hontelez J."/>
            <person name="Verver J."/>
            <person name="Yang W.-C."/>
            <person name="Schijlen E."/>
            <person name="Repin R."/>
            <person name="Schilthuizen M."/>
            <person name="Schranz E."/>
            <person name="Heidstra R."/>
            <person name="Miyata K."/>
            <person name="Fedorova E."/>
            <person name="Kohlen W."/>
            <person name="Bisseling T."/>
            <person name="Smit S."/>
            <person name="Geurts R."/>
        </authorList>
    </citation>
    <scope>NUCLEOTIDE SEQUENCE [LARGE SCALE GENOMIC DNA]</scope>
    <source>
        <strain evidence="5">cv. RG33-2</strain>
    </source>
</reference>
<gene>
    <name evidence="4" type="ORF">TorRG33x02_238470</name>
</gene>
<keyword evidence="5" id="KW-1185">Reference proteome</keyword>
<sequence length="245" mass="28697">MDREDQLLLTLIHKFVVKHNCNETAHQLERETGFFFDMRYFEECVSNGEWDKVENYLSGFIKCDDKNPASLILFEIREQKYLEACNRQEDPKTLEILKEDMESVAPLRMLSPTRIPFDRDNEEQLPIYIGTESVLPLNLNTSVQENPPFHEKLQSRDNEEQLPIYIGTESVLPLNLNTSVQENPPFHEKLQSRDSEEQLPMNVDTKSARAVLLRRLKKLIQEDPLFRGKLPPYTPLVSHLPIIYR</sequence>
<evidence type="ECO:0000256" key="2">
    <source>
        <dbReference type="ARBA" id="ARBA00022737"/>
    </source>
</evidence>